<keyword evidence="2" id="KW-1185">Reference proteome</keyword>
<dbReference type="EMBL" id="KL197709">
    <property type="protein sequence ID" value="KDQ64184.1"/>
    <property type="molecule type" value="Genomic_DNA"/>
</dbReference>
<dbReference type="AlphaFoldDB" id="A0A067QB40"/>
<name>A0A067QB40_9AGAM</name>
<dbReference type="InParanoid" id="A0A067QB40"/>
<evidence type="ECO:0000313" key="2">
    <source>
        <dbReference type="Proteomes" id="UP000027265"/>
    </source>
</evidence>
<gene>
    <name evidence="1" type="ORF">JAAARDRAFT_52168</name>
</gene>
<reference evidence="2" key="1">
    <citation type="journal article" date="2014" name="Proc. Natl. Acad. Sci. U.S.A.">
        <title>Extensive sampling of basidiomycete genomes demonstrates inadequacy of the white-rot/brown-rot paradigm for wood decay fungi.</title>
        <authorList>
            <person name="Riley R."/>
            <person name="Salamov A.A."/>
            <person name="Brown D.W."/>
            <person name="Nagy L.G."/>
            <person name="Floudas D."/>
            <person name="Held B.W."/>
            <person name="Levasseur A."/>
            <person name="Lombard V."/>
            <person name="Morin E."/>
            <person name="Otillar R."/>
            <person name="Lindquist E.A."/>
            <person name="Sun H."/>
            <person name="LaButti K.M."/>
            <person name="Schmutz J."/>
            <person name="Jabbour D."/>
            <person name="Luo H."/>
            <person name="Baker S.E."/>
            <person name="Pisabarro A.G."/>
            <person name="Walton J.D."/>
            <person name="Blanchette R.A."/>
            <person name="Henrissat B."/>
            <person name="Martin F."/>
            <person name="Cullen D."/>
            <person name="Hibbett D.S."/>
            <person name="Grigoriev I.V."/>
        </authorList>
    </citation>
    <scope>NUCLEOTIDE SEQUENCE [LARGE SCALE GENOMIC DNA]</scope>
    <source>
        <strain evidence="2">MUCL 33604</strain>
    </source>
</reference>
<dbReference type="HOGENOM" id="CLU_2306540_0_0_1"/>
<sequence>MKSLQVVEGYVYVRTVHMNHVSTLSSHLSTEGHSLLFLPNNVLAINIPFCLSAHHRDDESLYDPTHRRAVPTLTSQTKLSFASHHNRSLRLPSVNLCARF</sequence>
<proteinExistence type="predicted"/>
<organism evidence="1 2">
    <name type="scientific">Jaapia argillacea MUCL 33604</name>
    <dbReference type="NCBI Taxonomy" id="933084"/>
    <lineage>
        <taxon>Eukaryota</taxon>
        <taxon>Fungi</taxon>
        <taxon>Dikarya</taxon>
        <taxon>Basidiomycota</taxon>
        <taxon>Agaricomycotina</taxon>
        <taxon>Agaricomycetes</taxon>
        <taxon>Agaricomycetidae</taxon>
        <taxon>Jaapiales</taxon>
        <taxon>Jaapiaceae</taxon>
        <taxon>Jaapia</taxon>
    </lineage>
</organism>
<evidence type="ECO:0000313" key="1">
    <source>
        <dbReference type="EMBL" id="KDQ64184.1"/>
    </source>
</evidence>
<accession>A0A067QB40</accession>
<dbReference type="Proteomes" id="UP000027265">
    <property type="component" value="Unassembled WGS sequence"/>
</dbReference>
<protein>
    <submittedName>
        <fullName evidence="1">Uncharacterized protein</fullName>
    </submittedName>
</protein>